<dbReference type="Proteomes" id="UP001607302">
    <property type="component" value="Unassembled WGS sequence"/>
</dbReference>
<proteinExistence type="predicted"/>
<sequence length="137" mass="15532">MFPIRKWNNQSHKALPLVGRPIHVPQRLVEGRCTSVKCPRKRTICKSCLIQYSRELTKNFIPWSISYRFPLSMRKRPLNRVSGSASSDDGSKSGIRDGGSRELAEKCMSKIRMQRLSYVTSSHDSGTESFNGELTKG</sequence>
<feature type="region of interest" description="Disordered" evidence="1">
    <location>
        <begin position="78"/>
        <end position="101"/>
    </location>
</feature>
<feature type="region of interest" description="Disordered" evidence="1">
    <location>
        <begin position="118"/>
        <end position="137"/>
    </location>
</feature>
<dbReference type="AlphaFoldDB" id="A0ABD2A8F1"/>
<accession>A0ABD2A8F1</accession>
<reference evidence="2 3" key="1">
    <citation type="journal article" date="2024" name="Ann. Entomol. Soc. Am.">
        <title>Genomic analyses of the southern and eastern yellowjacket wasps (Hymenoptera: Vespidae) reveal evolutionary signatures of social life.</title>
        <authorList>
            <person name="Catto M.A."/>
            <person name="Caine P.B."/>
            <person name="Orr S.E."/>
            <person name="Hunt B.G."/>
            <person name="Goodisman M.A.D."/>
        </authorList>
    </citation>
    <scope>NUCLEOTIDE SEQUENCE [LARGE SCALE GENOMIC DNA]</scope>
    <source>
        <strain evidence="2">233</strain>
        <tissue evidence="2">Head and thorax</tissue>
    </source>
</reference>
<protein>
    <submittedName>
        <fullName evidence="2">Uncharacterized protein</fullName>
    </submittedName>
</protein>
<name>A0ABD2A8F1_VESSQ</name>
<feature type="compositionally biased region" description="Basic and acidic residues" evidence="1">
    <location>
        <begin position="89"/>
        <end position="101"/>
    </location>
</feature>
<keyword evidence="3" id="KW-1185">Reference proteome</keyword>
<evidence type="ECO:0000256" key="1">
    <source>
        <dbReference type="SAM" id="MobiDB-lite"/>
    </source>
</evidence>
<comment type="caution">
    <text evidence="2">The sequence shown here is derived from an EMBL/GenBank/DDBJ whole genome shotgun (WGS) entry which is preliminary data.</text>
</comment>
<evidence type="ECO:0000313" key="2">
    <source>
        <dbReference type="EMBL" id="KAL2716913.1"/>
    </source>
</evidence>
<organism evidence="2 3">
    <name type="scientific">Vespula squamosa</name>
    <name type="common">Southern yellow jacket</name>
    <name type="synonym">Wasp</name>
    <dbReference type="NCBI Taxonomy" id="30214"/>
    <lineage>
        <taxon>Eukaryota</taxon>
        <taxon>Metazoa</taxon>
        <taxon>Ecdysozoa</taxon>
        <taxon>Arthropoda</taxon>
        <taxon>Hexapoda</taxon>
        <taxon>Insecta</taxon>
        <taxon>Pterygota</taxon>
        <taxon>Neoptera</taxon>
        <taxon>Endopterygota</taxon>
        <taxon>Hymenoptera</taxon>
        <taxon>Apocrita</taxon>
        <taxon>Aculeata</taxon>
        <taxon>Vespoidea</taxon>
        <taxon>Vespidae</taxon>
        <taxon>Vespinae</taxon>
        <taxon>Vespula</taxon>
    </lineage>
</organism>
<dbReference type="EMBL" id="JAUDFV010000153">
    <property type="protein sequence ID" value="KAL2716913.1"/>
    <property type="molecule type" value="Genomic_DNA"/>
</dbReference>
<evidence type="ECO:0000313" key="3">
    <source>
        <dbReference type="Proteomes" id="UP001607302"/>
    </source>
</evidence>
<gene>
    <name evidence="2" type="ORF">V1478_012613</name>
</gene>